<dbReference type="Pfam" id="PF07228">
    <property type="entry name" value="SpoIIE"/>
    <property type="match status" value="1"/>
</dbReference>
<dbReference type="AlphaFoldDB" id="A0A172TGX2"/>
<dbReference type="InterPro" id="IPR001932">
    <property type="entry name" value="PPM-type_phosphatase-like_dom"/>
</dbReference>
<protein>
    <recommendedName>
        <fullName evidence="7">PAS domain-containing protein</fullName>
    </recommendedName>
</protein>
<dbReference type="InterPro" id="IPR001610">
    <property type="entry name" value="PAC"/>
</dbReference>
<dbReference type="PROSITE" id="PS50112">
    <property type="entry name" value="PAS"/>
    <property type="match status" value="1"/>
</dbReference>
<dbReference type="Gene3D" id="3.60.40.10">
    <property type="entry name" value="PPM-type phosphatase domain"/>
    <property type="match status" value="1"/>
</dbReference>
<dbReference type="PANTHER" id="PTHR43156:SF14">
    <property type="entry name" value="PHOSPHOSERINE PHOSPHATASE RSBP"/>
    <property type="match status" value="1"/>
</dbReference>
<dbReference type="InterPro" id="IPR035965">
    <property type="entry name" value="PAS-like_dom_sf"/>
</dbReference>
<dbReference type="GO" id="GO:0016791">
    <property type="term" value="F:phosphatase activity"/>
    <property type="evidence" value="ECO:0007669"/>
    <property type="project" value="TreeGrafter"/>
</dbReference>
<reference evidence="5 6" key="1">
    <citation type="submission" date="2015-01" db="EMBL/GenBank/DDBJ databases">
        <title>Paenibacillus swuensis/DY6/whole genome sequencing.</title>
        <authorList>
            <person name="Kim M.K."/>
            <person name="Srinivasan S."/>
            <person name="Lee J.-J."/>
        </authorList>
    </citation>
    <scope>NUCLEOTIDE SEQUENCE [LARGE SCALE GENOMIC DNA]</scope>
    <source>
        <strain evidence="5 6">DY6</strain>
    </source>
</reference>
<dbReference type="KEGG" id="pswu:SY83_08490"/>
<evidence type="ECO:0008006" key="7">
    <source>
        <dbReference type="Google" id="ProtNLM"/>
    </source>
</evidence>
<evidence type="ECO:0000259" key="4">
    <source>
        <dbReference type="PROSITE" id="PS50113"/>
    </source>
</evidence>
<dbReference type="EMBL" id="CP011388">
    <property type="protein sequence ID" value="ANE46308.1"/>
    <property type="molecule type" value="Genomic_DNA"/>
</dbReference>
<evidence type="ECO:0000256" key="1">
    <source>
        <dbReference type="ARBA" id="ARBA00022801"/>
    </source>
</evidence>
<dbReference type="CDD" id="cd00130">
    <property type="entry name" value="PAS"/>
    <property type="match status" value="1"/>
</dbReference>
<dbReference type="Pfam" id="PF08447">
    <property type="entry name" value="PAS_3"/>
    <property type="match status" value="1"/>
</dbReference>
<proteinExistence type="predicted"/>
<dbReference type="SUPFAM" id="SSF81606">
    <property type="entry name" value="PP2C-like"/>
    <property type="match status" value="1"/>
</dbReference>
<dbReference type="Gene3D" id="3.30.450.20">
    <property type="entry name" value="PAS domain"/>
    <property type="match status" value="1"/>
</dbReference>
<dbReference type="SMART" id="SM00091">
    <property type="entry name" value="PAS"/>
    <property type="match status" value="1"/>
</dbReference>
<dbReference type="PANTHER" id="PTHR43156">
    <property type="entry name" value="STAGE II SPORULATION PROTEIN E-RELATED"/>
    <property type="match status" value="1"/>
</dbReference>
<dbReference type="PROSITE" id="PS50113">
    <property type="entry name" value="PAC"/>
    <property type="match status" value="1"/>
</dbReference>
<gene>
    <name evidence="5" type="ORF">SY83_08490</name>
</gene>
<dbReference type="InterPro" id="IPR013655">
    <property type="entry name" value="PAS_fold_3"/>
</dbReference>
<feature type="domain" description="PAC" evidence="4">
    <location>
        <begin position="276"/>
        <end position="328"/>
    </location>
</feature>
<feature type="domain" description="PAS" evidence="3">
    <location>
        <begin position="202"/>
        <end position="257"/>
    </location>
</feature>
<keyword evidence="6" id="KW-1185">Reference proteome</keyword>
<name>A0A172TGX2_9BACL</name>
<dbReference type="SMART" id="SM00331">
    <property type="entry name" value="PP2C_SIG"/>
    <property type="match status" value="1"/>
</dbReference>
<feature type="transmembrane region" description="Helical" evidence="2">
    <location>
        <begin position="71"/>
        <end position="97"/>
    </location>
</feature>
<sequence>MVFKELAVNLCVLLSYLFIMGRFFKMEPPALDAPIGIRVRLGVLLGGLGIILIVFSIPVTDTVKTDLRHVVVVLAAVYGGMVSALVSAVIIAIGRLTFFDSNIISFSATAVMLMIAVLLGSLAKVPIVRWKAFQLFNGIQIPIVGGFLWFAMRKSEVLLLYLQTSLIAVVGGSVAFYILEYILESNRLFRQLRISENNYKSMSDRYRSVVDHVKEVIFQTDEEGRWTFLNPAWTEITGFTVGNSLQMPVRLYIHPEDALLLKGAGEGLSGFRVPWIKRELRIVTADGDYRWVEWFAQSRRDEENRYAGTLGTLMDITERRRSELKLAVELELSKRIQQSVLPKWYEGTRLNIHGKQLPSEQLAGDMYTWHTNGEKCTVILIDVMGHSVASSLVGMHIHSFLQELLTYMDDPAAIMKRLNYHVHDLFHSKSNTETVLCTALCVTLDTRDHTVRYVNAGHPHGIALTDEGQFVKLDRGGITLGIVREAAYHSGHFKYGEHCRLLMYTDGLFEVYKGRPGLTTDAIRNVLTACRHGNNQSVMNLLDKDIQALTERPDDICLVCLDAGHWSDTPEERESHVSNDN</sequence>
<feature type="transmembrane region" description="Helical" evidence="2">
    <location>
        <begin position="37"/>
        <end position="59"/>
    </location>
</feature>
<organism evidence="5 6">
    <name type="scientific">Paenibacillus swuensis</name>
    <dbReference type="NCBI Taxonomy" id="1178515"/>
    <lineage>
        <taxon>Bacteria</taxon>
        <taxon>Bacillati</taxon>
        <taxon>Bacillota</taxon>
        <taxon>Bacilli</taxon>
        <taxon>Bacillales</taxon>
        <taxon>Paenibacillaceae</taxon>
        <taxon>Paenibacillus</taxon>
    </lineage>
</organism>
<accession>A0A172TGX2</accession>
<feature type="transmembrane region" description="Helical" evidence="2">
    <location>
        <begin position="7"/>
        <end position="25"/>
    </location>
</feature>
<dbReference type="STRING" id="1178515.SY83_08490"/>
<keyword evidence="1" id="KW-0378">Hydrolase</keyword>
<keyword evidence="2" id="KW-0472">Membrane</keyword>
<dbReference type="SMART" id="SM00086">
    <property type="entry name" value="PAC"/>
    <property type="match status" value="1"/>
</dbReference>
<keyword evidence="2" id="KW-1133">Transmembrane helix</keyword>
<dbReference type="InterPro" id="IPR000700">
    <property type="entry name" value="PAS-assoc_C"/>
</dbReference>
<dbReference type="RefSeq" id="WP_068605847.1">
    <property type="nucleotide sequence ID" value="NZ_CP011388.1"/>
</dbReference>
<dbReference type="InterPro" id="IPR052016">
    <property type="entry name" value="Bact_Sigma-Reg"/>
</dbReference>
<dbReference type="InterPro" id="IPR036457">
    <property type="entry name" value="PPM-type-like_dom_sf"/>
</dbReference>
<feature type="transmembrane region" description="Helical" evidence="2">
    <location>
        <begin position="103"/>
        <end position="123"/>
    </location>
</feature>
<feature type="transmembrane region" description="Helical" evidence="2">
    <location>
        <begin position="158"/>
        <end position="183"/>
    </location>
</feature>
<evidence type="ECO:0000313" key="6">
    <source>
        <dbReference type="Proteomes" id="UP000076927"/>
    </source>
</evidence>
<dbReference type="PATRIC" id="fig|1178515.4.peg.1690"/>
<evidence type="ECO:0000259" key="3">
    <source>
        <dbReference type="PROSITE" id="PS50112"/>
    </source>
</evidence>
<dbReference type="InterPro" id="IPR000014">
    <property type="entry name" value="PAS"/>
</dbReference>
<evidence type="ECO:0000256" key="2">
    <source>
        <dbReference type="SAM" id="Phobius"/>
    </source>
</evidence>
<dbReference type="OrthoDB" id="9763484at2"/>
<dbReference type="NCBIfam" id="TIGR00229">
    <property type="entry name" value="sensory_box"/>
    <property type="match status" value="1"/>
</dbReference>
<evidence type="ECO:0000313" key="5">
    <source>
        <dbReference type="EMBL" id="ANE46308.1"/>
    </source>
</evidence>
<keyword evidence="2" id="KW-0812">Transmembrane</keyword>
<dbReference type="SUPFAM" id="SSF55785">
    <property type="entry name" value="PYP-like sensor domain (PAS domain)"/>
    <property type="match status" value="1"/>
</dbReference>
<dbReference type="Proteomes" id="UP000076927">
    <property type="component" value="Chromosome"/>
</dbReference>